<reference evidence="2 3" key="1">
    <citation type="submission" date="2018-08" db="EMBL/GenBank/DDBJ databases">
        <authorList>
            <person name="Muller C M."/>
        </authorList>
    </citation>
    <scope>NUCLEOTIDE SEQUENCE [LARGE SCALE GENOMIC DNA]</scope>
</reference>
<proteinExistence type="predicted"/>
<dbReference type="AlphaFoldDB" id="A0A9X9QG51"/>
<keyword evidence="1" id="KW-0812">Transmembrane</keyword>
<protein>
    <submittedName>
        <fullName evidence="2">Bgt-20489</fullName>
    </submittedName>
</protein>
<evidence type="ECO:0000313" key="3">
    <source>
        <dbReference type="Proteomes" id="UP000324639"/>
    </source>
</evidence>
<dbReference type="Proteomes" id="UP000324639">
    <property type="component" value="Chromosome Bgt_-10"/>
</dbReference>
<keyword evidence="1" id="KW-0472">Membrane</keyword>
<feature type="transmembrane region" description="Helical" evidence="1">
    <location>
        <begin position="43"/>
        <end position="60"/>
    </location>
</feature>
<feature type="non-terminal residue" evidence="2">
    <location>
        <position position="1"/>
    </location>
</feature>
<keyword evidence="3" id="KW-1185">Reference proteome</keyword>
<accession>A0A9X9QG51</accession>
<evidence type="ECO:0000313" key="2">
    <source>
        <dbReference type="EMBL" id="VDB94569.1"/>
    </source>
</evidence>
<keyword evidence="1" id="KW-1133">Transmembrane helix</keyword>
<organism evidence="2 3">
    <name type="scientific">Blumeria graminis f. sp. tritici</name>
    <dbReference type="NCBI Taxonomy" id="62690"/>
    <lineage>
        <taxon>Eukaryota</taxon>
        <taxon>Fungi</taxon>
        <taxon>Dikarya</taxon>
        <taxon>Ascomycota</taxon>
        <taxon>Pezizomycotina</taxon>
        <taxon>Leotiomycetes</taxon>
        <taxon>Erysiphales</taxon>
        <taxon>Erysiphaceae</taxon>
        <taxon>Blumeria</taxon>
    </lineage>
</organism>
<gene>
    <name evidence="2" type="ORF">BGT96224V316_LOCUS7743</name>
</gene>
<dbReference type="EMBL" id="LR026993">
    <property type="protein sequence ID" value="VDB94569.1"/>
    <property type="molecule type" value="Genomic_DNA"/>
</dbReference>
<sequence length="94" mass="10638">VQSNFAISKKLAYEAIIQTTPPRRFPAPNKFDAYLSLIKSTSTIQYILIPMITLLLDFLWSQLVTKYMPTPIFTPDGGSKAWRTNLGDKSLGWT</sequence>
<name>A0A9X9QG51_BLUGR</name>
<evidence type="ECO:0000256" key="1">
    <source>
        <dbReference type="SAM" id="Phobius"/>
    </source>
</evidence>